<feature type="non-terminal residue" evidence="2">
    <location>
        <position position="217"/>
    </location>
</feature>
<dbReference type="AlphaFoldDB" id="A0A382FY35"/>
<protein>
    <submittedName>
        <fullName evidence="2">Uncharacterized protein</fullName>
    </submittedName>
</protein>
<evidence type="ECO:0000313" key="2">
    <source>
        <dbReference type="EMBL" id="SVB67968.1"/>
    </source>
</evidence>
<dbReference type="EMBL" id="UINC01052533">
    <property type="protein sequence ID" value="SVB67968.1"/>
    <property type="molecule type" value="Genomic_DNA"/>
</dbReference>
<gene>
    <name evidence="2" type="ORF">METZ01_LOCUS220822</name>
</gene>
<evidence type="ECO:0000256" key="1">
    <source>
        <dbReference type="SAM" id="MobiDB-lite"/>
    </source>
</evidence>
<organism evidence="2">
    <name type="scientific">marine metagenome</name>
    <dbReference type="NCBI Taxonomy" id="408172"/>
    <lineage>
        <taxon>unclassified sequences</taxon>
        <taxon>metagenomes</taxon>
        <taxon>ecological metagenomes</taxon>
    </lineage>
</organism>
<dbReference type="GO" id="GO:0003824">
    <property type="term" value="F:catalytic activity"/>
    <property type="evidence" value="ECO:0007669"/>
    <property type="project" value="InterPro"/>
</dbReference>
<name>A0A382FY35_9ZZZZ</name>
<feature type="region of interest" description="Disordered" evidence="1">
    <location>
        <begin position="195"/>
        <end position="217"/>
    </location>
</feature>
<sequence length="217" mass="23322">MKLVQFVEPDDGLHVGVVEGDEVLDLTGAEGVLRTVYEIYYDCGGDEKGLVAAVNELKGLASRRLSFAELLANRSTDSSYLSKPVSGPPGYPHALRVWLAGVTHEVSAKLREIEAKKATGDVVNVYDKKYREVSSGGRPELFSKGEPDAVVGHGQPITRPVDTMRLVPETELVSVYGLNKQGQLERLGYTGGNDATDNGIEASNPLNLPQAKNWAGG</sequence>
<proteinExistence type="predicted"/>
<dbReference type="Gene3D" id="3.90.850.10">
    <property type="entry name" value="Fumarylacetoacetase-like, C-terminal domain"/>
    <property type="match status" value="1"/>
</dbReference>
<dbReference type="InterPro" id="IPR036663">
    <property type="entry name" value="Fumarylacetoacetase_C_sf"/>
</dbReference>
<reference evidence="2" key="1">
    <citation type="submission" date="2018-05" db="EMBL/GenBank/DDBJ databases">
        <authorList>
            <person name="Lanie J.A."/>
            <person name="Ng W.-L."/>
            <person name="Kazmierczak K.M."/>
            <person name="Andrzejewski T.M."/>
            <person name="Davidsen T.M."/>
            <person name="Wayne K.J."/>
            <person name="Tettelin H."/>
            <person name="Glass J.I."/>
            <person name="Rusch D."/>
            <person name="Podicherti R."/>
            <person name="Tsui H.-C.T."/>
            <person name="Winkler M.E."/>
        </authorList>
    </citation>
    <scope>NUCLEOTIDE SEQUENCE</scope>
</reference>
<dbReference type="SUPFAM" id="SSF56529">
    <property type="entry name" value="FAH"/>
    <property type="match status" value="1"/>
</dbReference>
<accession>A0A382FY35</accession>